<protein>
    <submittedName>
        <fullName evidence="2">Uncharacterized protein</fullName>
    </submittedName>
</protein>
<evidence type="ECO:0000313" key="3">
    <source>
        <dbReference type="Proteomes" id="UP000198558"/>
    </source>
</evidence>
<reference evidence="3" key="1">
    <citation type="submission" date="2016-10" db="EMBL/GenBank/DDBJ databases">
        <authorList>
            <person name="Varghese N."/>
            <person name="Submissions S."/>
        </authorList>
    </citation>
    <scope>NUCLEOTIDE SEQUENCE [LARGE SCALE GENOMIC DNA]</scope>
    <source>
        <strain evidence="3">DSM 1551</strain>
    </source>
</reference>
<proteinExistence type="predicted"/>
<accession>A0A1I0CNT5</accession>
<evidence type="ECO:0000256" key="1">
    <source>
        <dbReference type="SAM" id="Phobius"/>
    </source>
</evidence>
<dbReference type="EMBL" id="FOIN01000003">
    <property type="protein sequence ID" value="SET21152.1"/>
    <property type="molecule type" value="Genomic_DNA"/>
</dbReference>
<keyword evidence="3" id="KW-1185">Reference proteome</keyword>
<name>A0A1I0CNT5_9FIRM</name>
<dbReference type="GeneID" id="78287596"/>
<dbReference type="AlphaFoldDB" id="A0A1I0CNT5"/>
<evidence type="ECO:0000313" key="2">
    <source>
        <dbReference type="EMBL" id="SET21152.1"/>
    </source>
</evidence>
<keyword evidence="1" id="KW-0812">Transmembrane</keyword>
<feature type="transmembrane region" description="Helical" evidence="1">
    <location>
        <begin position="40"/>
        <end position="60"/>
    </location>
</feature>
<dbReference type="Proteomes" id="UP000198558">
    <property type="component" value="Unassembled WGS sequence"/>
</dbReference>
<keyword evidence="1" id="KW-0472">Membrane</keyword>
<gene>
    <name evidence="2" type="ORF">SAMN04489758_103142</name>
</gene>
<feature type="transmembrane region" description="Helical" evidence="1">
    <location>
        <begin position="7"/>
        <end position="28"/>
    </location>
</feature>
<sequence>MLAVFKIIRFITKFCCSVLILLTIALPFKISETGISAELLFSFLAIICWYIILFPIHLWANRKIDDIHLKEMAKRLK</sequence>
<dbReference type="RefSeq" id="WP_092352271.1">
    <property type="nucleotide sequence ID" value="NZ_FOIN01000003.1"/>
</dbReference>
<organism evidence="2 3">
    <name type="scientific">Thomasclavelia cocleata</name>
    <dbReference type="NCBI Taxonomy" id="69824"/>
    <lineage>
        <taxon>Bacteria</taxon>
        <taxon>Bacillati</taxon>
        <taxon>Bacillota</taxon>
        <taxon>Erysipelotrichia</taxon>
        <taxon>Erysipelotrichales</taxon>
        <taxon>Coprobacillaceae</taxon>
        <taxon>Thomasclavelia</taxon>
    </lineage>
</organism>
<keyword evidence="1" id="KW-1133">Transmembrane helix</keyword>